<gene>
    <name evidence="1" type="ORF">P0Y53_13185</name>
</gene>
<reference evidence="1" key="1">
    <citation type="submission" date="2023-03" db="EMBL/GenBank/DDBJ databases">
        <title>Andean soil-derived lignocellulolytic bacterial consortium as a source of novel taxa and putative plastic-active enzymes.</title>
        <authorList>
            <person name="Diaz-Garcia L."/>
            <person name="Chuvochina M."/>
            <person name="Feuerriegel G."/>
            <person name="Bunk B."/>
            <person name="Sproer C."/>
            <person name="Streit W.R."/>
            <person name="Rodriguez L.M."/>
            <person name="Overmann J."/>
            <person name="Jimenez D.J."/>
        </authorList>
    </citation>
    <scope>NUCLEOTIDE SEQUENCE</scope>
    <source>
        <strain evidence="1">MAG 7</strain>
    </source>
</reference>
<proteinExistence type="predicted"/>
<protein>
    <submittedName>
        <fullName evidence="1">Aromatic hydrocarbon degradation protein</fullName>
    </submittedName>
</protein>
<dbReference type="EMBL" id="CP119311">
    <property type="protein sequence ID" value="WEK33439.1"/>
    <property type="molecule type" value="Genomic_DNA"/>
</dbReference>
<accession>A0AAJ6BF80</accession>
<dbReference type="Proteomes" id="UP001220610">
    <property type="component" value="Chromosome"/>
</dbReference>
<sequence>MIKSMNERSLQDHWQQPDRSSRKKVLPYYSMGLLGLLLAASQPVLAQIPEDALRMGWIMPSGTARNQAIGGAAGSLGGDLTSLFVNPAGLGVYKTGEAVMTPQIGLFNGTGKFRGTDTDADQLSKFSMGTTGFVLGFGNRYNPGRTTAFGLGINRMANFNNVVKYKGLNDYSSFSENMANEFFDYYVGQKNQNPGMDDLDIIDDALDDPNISLMTKMGLYTYLVDVDPGSSTVFSRAEEAGVVMQENTIRTSGGITEVALGFASNSNDKFYIGGSLGIPVVNYKRTSEYVESDANGAGNNEFNYSSYTENYTSKGFGLNLKLGVIFKPVSSLRIGLGLHTPTIYSLKDKLTSTMTTDIDTATGNIKVFSVNSSVFYGNSDPSFKYDLSSPWRFLVSGAWVFGGVQDVSKQQGFLTADLEYVTYGSARLRSGEDYSNDEQYFDDVNTALKASYKGALNFRVGGEMKFNTIMGRLGFAYYGNPYEDAALKASRMNLSGGIGYRNKGLFLDLTYVHSIYKDVHFPYRVDAPRMNTFAELRQNSGTVLVTMGVKI</sequence>
<dbReference type="AlphaFoldDB" id="A0AAJ6BF80"/>
<name>A0AAJ6BF80_9BACT</name>
<evidence type="ECO:0000313" key="1">
    <source>
        <dbReference type="EMBL" id="WEK33439.1"/>
    </source>
</evidence>
<evidence type="ECO:0000313" key="2">
    <source>
        <dbReference type="Proteomes" id="UP001220610"/>
    </source>
</evidence>
<dbReference type="Gene3D" id="2.40.160.60">
    <property type="entry name" value="Outer membrane protein transport protein (OMPP1/FadL/TodX)"/>
    <property type="match status" value="1"/>
</dbReference>
<dbReference type="SUPFAM" id="SSF56935">
    <property type="entry name" value="Porins"/>
    <property type="match status" value="1"/>
</dbReference>
<organism evidence="1 2">
    <name type="scientific">Candidatus Pseudobacter hemicellulosilyticus</name>
    <dbReference type="NCBI Taxonomy" id="3121375"/>
    <lineage>
        <taxon>Bacteria</taxon>
        <taxon>Pseudomonadati</taxon>
        <taxon>Bacteroidota</taxon>
        <taxon>Chitinophagia</taxon>
        <taxon>Chitinophagales</taxon>
        <taxon>Chitinophagaceae</taxon>
        <taxon>Pseudobacter</taxon>
    </lineage>
</organism>